<dbReference type="EMBL" id="CP006905">
    <property type="protein sequence ID" value="AIY82868.1"/>
    <property type="molecule type" value="Genomic_DNA"/>
</dbReference>
<sequence length="241" mass="28235">MKCLIIHGSPRRKNTWDVLNIVKEQLNTIDDIQFDLIELKKEKLDICIGCFNCILKGEDKCPHFNKTKTFIDKINESDVIILTSPVYSMQVSGLMKNFIDHMSYNFHRPKLYNKKALVITTTAGAGHKESAKYLKKVLEFWGISKVYKIPVAYRAEYLTEKNKKYIENVANKFKEEILKSNKPKAKTKQVVMYNFWRSTTKNNSDLADYKFYKDKNYVYFKDAKISVLNRVIGNLTYKIIK</sequence>
<dbReference type="InterPro" id="IPR051796">
    <property type="entry name" value="ISF_SsuE-like"/>
</dbReference>
<evidence type="ECO:0000313" key="4">
    <source>
        <dbReference type="EMBL" id="AIY82868.1"/>
    </source>
</evidence>
<dbReference type="Proteomes" id="UP000030635">
    <property type="component" value="Chromosome"/>
</dbReference>
<name>A0A0A7FTK2_9CLOT</name>
<dbReference type="HOGENOM" id="CLU_050993_1_1_9"/>
<dbReference type="PANTHER" id="PTHR43278">
    <property type="entry name" value="NAD(P)H-DEPENDENT FMN-CONTAINING OXIDOREDUCTASE YWQN-RELATED"/>
    <property type="match status" value="1"/>
</dbReference>
<dbReference type="InterPro" id="IPR005025">
    <property type="entry name" value="FMN_Rdtase-like_dom"/>
</dbReference>
<dbReference type="RefSeq" id="WP_039315191.1">
    <property type="nucleotide sequence ID" value="NZ_CP006905.1"/>
</dbReference>
<keyword evidence="2" id="KW-0288">FMN</keyword>
<evidence type="ECO:0000256" key="1">
    <source>
        <dbReference type="ARBA" id="ARBA00022630"/>
    </source>
</evidence>
<dbReference type="Pfam" id="PF03358">
    <property type="entry name" value="FMN_red"/>
    <property type="match status" value="1"/>
</dbReference>
<dbReference type="InterPro" id="IPR029039">
    <property type="entry name" value="Flavoprotein-like_sf"/>
</dbReference>
<keyword evidence="1" id="KW-0285">Flavoprotein</keyword>
<evidence type="ECO:0000259" key="3">
    <source>
        <dbReference type="Pfam" id="PF03358"/>
    </source>
</evidence>
<protein>
    <submittedName>
        <fullName evidence="4">NADPH-dependent FMN reductase family protein</fullName>
    </submittedName>
</protein>
<evidence type="ECO:0000313" key="5">
    <source>
        <dbReference type="Proteomes" id="UP000030635"/>
    </source>
</evidence>
<dbReference type="eggNOG" id="COG0655">
    <property type="taxonomic scope" value="Bacteria"/>
</dbReference>
<dbReference type="OrthoDB" id="3789967at2"/>
<dbReference type="KEGG" id="cbv:U729_2353"/>
<keyword evidence="5" id="KW-1185">Reference proteome</keyword>
<accession>A0A0A7FTK2</accession>
<reference evidence="4 5" key="1">
    <citation type="journal article" date="2015" name="Infect. Genet. Evol.">
        <title>Genomic sequences of six botulinum neurotoxin-producing strains representing three clostridial species illustrate the mobility and diversity of botulinum neurotoxin genes.</title>
        <authorList>
            <person name="Smith T.J."/>
            <person name="Hill K.K."/>
            <person name="Xie G."/>
            <person name="Foley B.T."/>
            <person name="Williamson C.H."/>
            <person name="Foster J.T."/>
            <person name="Johnson S.L."/>
            <person name="Chertkov O."/>
            <person name="Teshima H."/>
            <person name="Gibbons H.S."/>
            <person name="Johnsky L.A."/>
            <person name="Karavis M.A."/>
            <person name="Smith L.A."/>
        </authorList>
    </citation>
    <scope>NUCLEOTIDE SEQUENCE [LARGE SCALE GENOMIC DNA]</scope>
    <source>
        <strain evidence="4">Sullivan</strain>
    </source>
</reference>
<proteinExistence type="predicted"/>
<organism evidence="4 5">
    <name type="scientific">Clostridium baratii str. Sullivan</name>
    <dbReference type="NCBI Taxonomy" id="1415775"/>
    <lineage>
        <taxon>Bacteria</taxon>
        <taxon>Bacillati</taxon>
        <taxon>Bacillota</taxon>
        <taxon>Clostridia</taxon>
        <taxon>Eubacteriales</taxon>
        <taxon>Clostridiaceae</taxon>
        <taxon>Clostridium</taxon>
    </lineage>
</organism>
<dbReference type="Gene3D" id="3.40.50.360">
    <property type="match status" value="1"/>
</dbReference>
<gene>
    <name evidence="4" type="ORF">U729_2353</name>
</gene>
<evidence type="ECO:0000256" key="2">
    <source>
        <dbReference type="ARBA" id="ARBA00022643"/>
    </source>
</evidence>
<dbReference type="PANTHER" id="PTHR43278:SF2">
    <property type="entry name" value="IRON-SULFUR FLAVOPROTEIN"/>
    <property type="match status" value="1"/>
</dbReference>
<dbReference type="SUPFAM" id="SSF52218">
    <property type="entry name" value="Flavoproteins"/>
    <property type="match status" value="1"/>
</dbReference>
<feature type="domain" description="NADPH-dependent FMN reductase-like" evidence="3">
    <location>
        <begin position="1"/>
        <end position="143"/>
    </location>
</feature>
<dbReference type="STRING" id="1561.NPD11_666"/>
<dbReference type="AlphaFoldDB" id="A0A0A7FTK2"/>
<dbReference type="GO" id="GO:0016491">
    <property type="term" value="F:oxidoreductase activity"/>
    <property type="evidence" value="ECO:0007669"/>
    <property type="project" value="InterPro"/>
</dbReference>